<protein>
    <submittedName>
        <fullName evidence="1">Uncharacterized protein</fullName>
    </submittedName>
</protein>
<dbReference type="Proteomes" id="UP001054252">
    <property type="component" value="Unassembled WGS sequence"/>
</dbReference>
<comment type="caution">
    <text evidence="1">The sequence shown here is derived from an EMBL/GenBank/DDBJ whole genome shotgun (WGS) entry which is preliminary data.</text>
</comment>
<dbReference type="EMBL" id="BPVZ01000066">
    <property type="protein sequence ID" value="GKV24561.1"/>
    <property type="molecule type" value="Genomic_DNA"/>
</dbReference>
<organism evidence="1 2">
    <name type="scientific">Rubroshorea leprosula</name>
    <dbReference type="NCBI Taxonomy" id="152421"/>
    <lineage>
        <taxon>Eukaryota</taxon>
        <taxon>Viridiplantae</taxon>
        <taxon>Streptophyta</taxon>
        <taxon>Embryophyta</taxon>
        <taxon>Tracheophyta</taxon>
        <taxon>Spermatophyta</taxon>
        <taxon>Magnoliopsida</taxon>
        <taxon>eudicotyledons</taxon>
        <taxon>Gunneridae</taxon>
        <taxon>Pentapetalae</taxon>
        <taxon>rosids</taxon>
        <taxon>malvids</taxon>
        <taxon>Malvales</taxon>
        <taxon>Dipterocarpaceae</taxon>
        <taxon>Rubroshorea</taxon>
    </lineage>
</organism>
<reference evidence="1 2" key="1">
    <citation type="journal article" date="2021" name="Commun. Biol.">
        <title>The genome of Shorea leprosula (Dipterocarpaceae) highlights the ecological relevance of drought in aseasonal tropical rainforests.</title>
        <authorList>
            <person name="Ng K.K.S."/>
            <person name="Kobayashi M.J."/>
            <person name="Fawcett J.A."/>
            <person name="Hatakeyama M."/>
            <person name="Paape T."/>
            <person name="Ng C.H."/>
            <person name="Ang C.C."/>
            <person name="Tnah L.H."/>
            <person name="Lee C.T."/>
            <person name="Nishiyama T."/>
            <person name="Sese J."/>
            <person name="O'Brien M.J."/>
            <person name="Copetti D."/>
            <person name="Mohd Noor M.I."/>
            <person name="Ong R.C."/>
            <person name="Putra M."/>
            <person name="Sireger I.Z."/>
            <person name="Indrioko S."/>
            <person name="Kosugi Y."/>
            <person name="Izuno A."/>
            <person name="Isagi Y."/>
            <person name="Lee S.L."/>
            <person name="Shimizu K.K."/>
        </authorList>
    </citation>
    <scope>NUCLEOTIDE SEQUENCE [LARGE SCALE GENOMIC DNA]</scope>
    <source>
        <strain evidence="1">214</strain>
    </source>
</reference>
<keyword evidence="2" id="KW-1185">Reference proteome</keyword>
<accession>A0AAV5KIX0</accession>
<gene>
    <name evidence="1" type="ORF">SLEP1_g34159</name>
</gene>
<proteinExistence type="predicted"/>
<evidence type="ECO:0000313" key="1">
    <source>
        <dbReference type="EMBL" id="GKV24561.1"/>
    </source>
</evidence>
<evidence type="ECO:0000313" key="2">
    <source>
        <dbReference type="Proteomes" id="UP001054252"/>
    </source>
</evidence>
<name>A0AAV5KIX0_9ROSI</name>
<sequence>MDSVEETLTKKLDSKIEEIVTKKLSTVQVETFKETTPHEQDTRPAQTLQLTTAAARDEGRQKGIQDTAGDITKKIKIEVPDFEGKVDPIVFSDWINSMEEYFNWYGAYSDSILCDVIPMKVTHILLGRPWLYDKKCKRKSLNILDKRRARVTTTELPCSYKIAISALQNSRLSFLQQGENDEEQEEEAIQ</sequence>
<dbReference type="AlphaFoldDB" id="A0AAV5KIX0"/>